<dbReference type="Pfam" id="PF00908">
    <property type="entry name" value="dTDP_sugar_isom"/>
    <property type="match status" value="1"/>
</dbReference>
<accession>A0A1K2F9T5</accession>
<comment type="subunit">
    <text evidence="5">Homodimer.</text>
</comment>
<dbReference type="UniPathway" id="UPA00124"/>
<dbReference type="GO" id="GO:0000271">
    <property type="term" value="P:polysaccharide biosynthetic process"/>
    <property type="evidence" value="ECO:0007669"/>
    <property type="project" value="TreeGrafter"/>
</dbReference>
<dbReference type="RefSeq" id="WP_072489543.1">
    <property type="nucleotide sequence ID" value="NZ_FPJO01000048.1"/>
</dbReference>
<evidence type="ECO:0000313" key="6">
    <source>
        <dbReference type="EMBL" id="SFY44519.1"/>
    </source>
</evidence>
<dbReference type="GO" id="GO:0019305">
    <property type="term" value="P:dTDP-rhamnose biosynthetic process"/>
    <property type="evidence" value="ECO:0007669"/>
    <property type="project" value="UniProtKB-UniRule"/>
</dbReference>
<comment type="pathway">
    <text evidence="5">Carbohydrate biosynthesis; dTDP-L-rhamnose biosynthesis.</text>
</comment>
<evidence type="ECO:0000256" key="5">
    <source>
        <dbReference type="RuleBase" id="RU364069"/>
    </source>
</evidence>
<dbReference type="EMBL" id="FPJO01000048">
    <property type="protein sequence ID" value="SFY44519.1"/>
    <property type="molecule type" value="Genomic_DNA"/>
</dbReference>
<gene>
    <name evidence="6" type="ORF">SAMN02787144_104817</name>
</gene>
<feature type="site" description="Participates in a stacking interaction with the thymidine ring of dTDP-4-oxo-6-deoxyglucose" evidence="4">
    <location>
        <position position="137"/>
    </location>
</feature>
<dbReference type="EC" id="5.1.3.13" evidence="5"/>
<dbReference type="PANTHER" id="PTHR21047:SF2">
    <property type="entry name" value="THYMIDINE DIPHOSPHO-4-KETO-RHAMNOSE 3,5-EPIMERASE"/>
    <property type="match status" value="1"/>
</dbReference>
<feature type="active site" description="Proton acceptor" evidence="3">
    <location>
        <position position="62"/>
    </location>
</feature>
<name>A0A1K2F9T5_STRAR</name>
<dbReference type="GO" id="GO:0005829">
    <property type="term" value="C:cytosol"/>
    <property type="evidence" value="ECO:0007669"/>
    <property type="project" value="TreeGrafter"/>
</dbReference>
<dbReference type="AlphaFoldDB" id="A0A1K2F9T5"/>
<evidence type="ECO:0000256" key="3">
    <source>
        <dbReference type="PIRSR" id="PIRSR600888-1"/>
    </source>
</evidence>
<sequence>MLIEKSRILGLRLVTPRPIRDERGWFMRTYSADEHGSADMPVESFVQENQSRSRKGTIRGLHTRCELREAKLVRVPHGRIFDVVVDLRPTSSTFLQWESFVLDDEEHRQLLVPAGCGHGFQALSDEATVCYKVDAPYDPALDVAVAWNDPELAINWPLADPLVSARDQAAPALAEVKNRLGDWFGKYSVHAG</sequence>
<keyword evidence="2 5" id="KW-0413">Isomerase</keyword>
<dbReference type="Proteomes" id="UP000181909">
    <property type="component" value="Unassembled WGS sequence"/>
</dbReference>
<evidence type="ECO:0000256" key="1">
    <source>
        <dbReference type="ARBA" id="ARBA00010154"/>
    </source>
</evidence>
<dbReference type="InterPro" id="IPR014710">
    <property type="entry name" value="RmlC-like_jellyroll"/>
</dbReference>
<comment type="similarity">
    <text evidence="1 5">Belongs to the dTDP-4-dehydrorhamnose 3,5-epimerase family.</text>
</comment>
<dbReference type="CDD" id="cd00438">
    <property type="entry name" value="cupin_RmlC"/>
    <property type="match status" value="1"/>
</dbReference>
<evidence type="ECO:0000313" key="7">
    <source>
        <dbReference type="Proteomes" id="UP000181909"/>
    </source>
</evidence>
<evidence type="ECO:0000256" key="2">
    <source>
        <dbReference type="ARBA" id="ARBA00023235"/>
    </source>
</evidence>
<feature type="active site" description="Proton donor" evidence="3">
    <location>
        <position position="131"/>
    </location>
</feature>
<protein>
    <recommendedName>
        <fullName evidence="5">dTDP-4-dehydrorhamnose 3,5-epimerase</fullName>
        <ecNumber evidence="5">5.1.3.13</ecNumber>
    </recommendedName>
    <alternativeName>
        <fullName evidence="5">Thymidine diphospho-4-keto-rhamnose 3,5-epimerase</fullName>
    </alternativeName>
</protein>
<dbReference type="STRING" id="1893.SAMN02787144_104817"/>
<evidence type="ECO:0000256" key="4">
    <source>
        <dbReference type="PIRSR" id="PIRSR600888-3"/>
    </source>
</evidence>
<dbReference type="PANTHER" id="PTHR21047">
    <property type="entry name" value="DTDP-6-DEOXY-D-GLUCOSE-3,5 EPIMERASE"/>
    <property type="match status" value="1"/>
</dbReference>
<comment type="function">
    <text evidence="5">Catalyzes the epimerization of the C3' and C5'positions of dTDP-6-deoxy-D-xylo-4-hexulose, forming dTDP-6-deoxy-L-lyxo-4-hexulose.</text>
</comment>
<reference evidence="6 7" key="1">
    <citation type="submission" date="2016-11" db="EMBL/GenBank/DDBJ databases">
        <authorList>
            <person name="Jaros S."/>
            <person name="Januszkiewicz K."/>
            <person name="Wedrychowicz H."/>
        </authorList>
    </citation>
    <scope>NUCLEOTIDE SEQUENCE [LARGE SCALE GENOMIC DNA]</scope>
    <source>
        <strain evidence="6 7">OK807</strain>
    </source>
</reference>
<dbReference type="NCBIfam" id="TIGR01221">
    <property type="entry name" value="rmlC"/>
    <property type="match status" value="1"/>
</dbReference>
<dbReference type="InterPro" id="IPR011051">
    <property type="entry name" value="RmlC_Cupin_sf"/>
</dbReference>
<dbReference type="InterPro" id="IPR000888">
    <property type="entry name" value="RmlC-like"/>
</dbReference>
<proteinExistence type="inferred from homology"/>
<organism evidence="6 7">
    <name type="scientific">Streptomyces atratus</name>
    <dbReference type="NCBI Taxonomy" id="1893"/>
    <lineage>
        <taxon>Bacteria</taxon>
        <taxon>Bacillati</taxon>
        <taxon>Actinomycetota</taxon>
        <taxon>Actinomycetes</taxon>
        <taxon>Kitasatosporales</taxon>
        <taxon>Streptomycetaceae</taxon>
        <taxon>Streptomyces</taxon>
    </lineage>
</organism>
<dbReference type="SUPFAM" id="SSF51182">
    <property type="entry name" value="RmlC-like cupins"/>
    <property type="match status" value="1"/>
</dbReference>
<dbReference type="Gene3D" id="2.60.120.10">
    <property type="entry name" value="Jelly Rolls"/>
    <property type="match status" value="1"/>
</dbReference>
<dbReference type="GO" id="GO:0008830">
    <property type="term" value="F:dTDP-4-dehydrorhamnose 3,5-epimerase activity"/>
    <property type="evidence" value="ECO:0007669"/>
    <property type="project" value="UniProtKB-UniRule"/>
</dbReference>
<dbReference type="OrthoDB" id="9800680at2"/>
<comment type="catalytic activity">
    <reaction evidence="5">
        <text>dTDP-4-dehydro-6-deoxy-alpha-D-glucose = dTDP-4-dehydro-beta-L-rhamnose</text>
        <dbReference type="Rhea" id="RHEA:16969"/>
        <dbReference type="ChEBI" id="CHEBI:57649"/>
        <dbReference type="ChEBI" id="CHEBI:62830"/>
        <dbReference type="EC" id="5.1.3.13"/>
    </reaction>
</comment>